<accession>A0A1I5MBR7</accession>
<dbReference type="Proteomes" id="UP000242243">
    <property type="component" value="Unassembled WGS sequence"/>
</dbReference>
<protein>
    <submittedName>
        <fullName evidence="3">Ktr system potassium uptake protein C</fullName>
    </submittedName>
    <submittedName>
        <fullName evidence="4">Trk system potassium uptake protein TrkA</fullName>
    </submittedName>
</protein>
<dbReference type="Pfam" id="PF02080">
    <property type="entry name" value="TrkA_C"/>
    <property type="match status" value="1"/>
</dbReference>
<feature type="domain" description="RCK C-terminal" evidence="2">
    <location>
        <begin position="136"/>
        <end position="220"/>
    </location>
</feature>
<reference evidence="3 6" key="2">
    <citation type="submission" date="2019-07" db="EMBL/GenBank/DDBJ databases">
        <title>Whole genome shotgun sequence of Halolactibacillus halophilus NBRC 100868.</title>
        <authorList>
            <person name="Hosoyama A."/>
            <person name="Uohara A."/>
            <person name="Ohji S."/>
            <person name="Ichikawa N."/>
        </authorList>
    </citation>
    <scope>NUCLEOTIDE SEQUENCE [LARGE SCALE GENOMIC DNA]</scope>
    <source>
        <strain evidence="3 6">NBRC 100868</strain>
    </source>
</reference>
<dbReference type="InterPro" id="IPR006037">
    <property type="entry name" value="RCK_C"/>
</dbReference>
<dbReference type="Gene3D" id="3.30.70.1450">
    <property type="entry name" value="Regulator of K+ conductance, C-terminal domain"/>
    <property type="match status" value="1"/>
</dbReference>
<dbReference type="Proteomes" id="UP000321547">
    <property type="component" value="Unassembled WGS sequence"/>
</dbReference>
<dbReference type="InterPro" id="IPR003148">
    <property type="entry name" value="RCK_N"/>
</dbReference>
<dbReference type="RefSeq" id="WP_089830262.1">
    <property type="nucleotide sequence ID" value="NZ_BJWI01000023.1"/>
</dbReference>
<reference evidence="4 5" key="1">
    <citation type="submission" date="2016-10" db="EMBL/GenBank/DDBJ databases">
        <authorList>
            <person name="de Groot N.N."/>
        </authorList>
    </citation>
    <scope>NUCLEOTIDE SEQUENCE [LARGE SCALE GENOMIC DNA]</scope>
    <source>
        <strain evidence="4 5">DSM 17073</strain>
    </source>
</reference>
<dbReference type="SUPFAM" id="SSF116726">
    <property type="entry name" value="TrkA C-terminal domain-like"/>
    <property type="match status" value="1"/>
</dbReference>
<dbReference type="InterPro" id="IPR036291">
    <property type="entry name" value="NAD(P)-bd_dom_sf"/>
</dbReference>
<evidence type="ECO:0000313" key="5">
    <source>
        <dbReference type="Proteomes" id="UP000242243"/>
    </source>
</evidence>
<dbReference type="EMBL" id="BJWI01000023">
    <property type="protein sequence ID" value="GEM02060.1"/>
    <property type="molecule type" value="Genomic_DNA"/>
</dbReference>
<dbReference type="InterPro" id="IPR050721">
    <property type="entry name" value="Trk_Ktr_HKT_K-transport"/>
</dbReference>
<dbReference type="Gene3D" id="3.40.50.720">
    <property type="entry name" value="NAD(P)-binding Rossmann-like Domain"/>
    <property type="match status" value="1"/>
</dbReference>
<gene>
    <name evidence="3" type="primary">ktrC</name>
    <name evidence="3" type="ORF">HHA03_15920</name>
    <name evidence="4" type="ORF">SAMN05421839_1057</name>
</gene>
<evidence type="ECO:0000313" key="6">
    <source>
        <dbReference type="Proteomes" id="UP000321547"/>
    </source>
</evidence>
<keyword evidence="6" id="KW-1185">Reference proteome</keyword>
<dbReference type="AlphaFoldDB" id="A0A1I5MBR7"/>
<dbReference type="SUPFAM" id="SSF51735">
    <property type="entry name" value="NAD(P)-binding Rossmann-fold domains"/>
    <property type="match status" value="1"/>
</dbReference>
<dbReference type="GO" id="GO:0006813">
    <property type="term" value="P:potassium ion transport"/>
    <property type="evidence" value="ECO:0007669"/>
    <property type="project" value="InterPro"/>
</dbReference>
<organism evidence="4 5">
    <name type="scientific">Halolactibacillus halophilus</name>
    <dbReference type="NCBI Taxonomy" id="306540"/>
    <lineage>
        <taxon>Bacteria</taxon>
        <taxon>Bacillati</taxon>
        <taxon>Bacillota</taxon>
        <taxon>Bacilli</taxon>
        <taxon>Bacillales</taxon>
        <taxon>Bacillaceae</taxon>
        <taxon>Halolactibacillus</taxon>
    </lineage>
</organism>
<dbReference type="InterPro" id="IPR036721">
    <property type="entry name" value="RCK_C_sf"/>
</dbReference>
<dbReference type="OrthoDB" id="9776294at2"/>
<name>A0A1I5MBR7_9BACI</name>
<dbReference type="PROSITE" id="PS51202">
    <property type="entry name" value="RCK_C"/>
    <property type="match status" value="1"/>
</dbReference>
<evidence type="ECO:0000259" key="1">
    <source>
        <dbReference type="PROSITE" id="PS51201"/>
    </source>
</evidence>
<dbReference type="EMBL" id="FOXC01000005">
    <property type="protein sequence ID" value="SFP06777.1"/>
    <property type="molecule type" value="Genomic_DNA"/>
</dbReference>
<dbReference type="STRING" id="306540.SAMN05421839_1057"/>
<feature type="domain" description="RCK N-terminal" evidence="1">
    <location>
        <begin position="3"/>
        <end position="119"/>
    </location>
</feature>
<evidence type="ECO:0000259" key="2">
    <source>
        <dbReference type="PROSITE" id="PS51202"/>
    </source>
</evidence>
<proteinExistence type="predicted"/>
<dbReference type="PROSITE" id="PS51201">
    <property type="entry name" value="RCK_N"/>
    <property type="match status" value="1"/>
</dbReference>
<dbReference type="Pfam" id="PF02254">
    <property type="entry name" value="TrkA_N"/>
    <property type="match status" value="1"/>
</dbReference>
<evidence type="ECO:0000313" key="4">
    <source>
        <dbReference type="EMBL" id="SFP06777.1"/>
    </source>
</evidence>
<dbReference type="PANTHER" id="PTHR43833">
    <property type="entry name" value="POTASSIUM CHANNEL PROTEIN 2-RELATED-RELATED"/>
    <property type="match status" value="1"/>
</dbReference>
<sequence>MAKRQLAVIGLGQFGRGVTDTLIKQGHDVLVIDKKERLVSDYQAIATEAIVADTTEENRLKSLGLTNFDYVIVAIGEDIQASILTTLILKDMGVKNIWVKAINRNHSKILSRIGADHIIQPEKDIAKRLVNQLLHNHIMDFVELSNDHSIVEIKVSQRLVNRSIEDIDLRGLYGLSLISIRHNGKVDINPNPYYLIQPKDVLIILGHNREIQKFKKVEVYDEATLKAKR</sequence>
<evidence type="ECO:0000313" key="3">
    <source>
        <dbReference type="EMBL" id="GEM02060.1"/>
    </source>
</evidence>
<dbReference type="GO" id="GO:0008324">
    <property type="term" value="F:monoatomic cation transmembrane transporter activity"/>
    <property type="evidence" value="ECO:0007669"/>
    <property type="project" value="InterPro"/>
</dbReference>
<dbReference type="PANTHER" id="PTHR43833:SF7">
    <property type="entry name" value="KTR SYSTEM POTASSIUM UPTAKE PROTEIN C"/>
    <property type="match status" value="1"/>
</dbReference>